<sequence length="85" mass="9748">MVKGDRASRRLYRIFKLRSLKWSAINGLVKFRNINPYTVMAQMVARLLSSTVNQSAFALVLKTNTNANAQYRTEKIMSVQKPVNE</sequence>
<name>A0A1V9G3W8_9BACT</name>
<gene>
    <name evidence="1" type="ORF">A3860_16870</name>
</gene>
<reference evidence="1 2" key="1">
    <citation type="submission" date="2016-03" db="EMBL/GenBank/DDBJ databases">
        <title>Niastella vici sp. nov., isolated from farmland soil.</title>
        <authorList>
            <person name="Chen L."/>
            <person name="Wang D."/>
            <person name="Yang S."/>
            <person name="Wang G."/>
        </authorList>
    </citation>
    <scope>NUCLEOTIDE SEQUENCE [LARGE SCALE GENOMIC DNA]</scope>
    <source>
        <strain evidence="1 2">DJ57</strain>
    </source>
</reference>
<evidence type="ECO:0000313" key="1">
    <source>
        <dbReference type="EMBL" id="OQP65339.1"/>
    </source>
</evidence>
<proteinExistence type="predicted"/>
<dbReference type="AlphaFoldDB" id="A0A1V9G3W8"/>
<protein>
    <submittedName>
        <fullName evidence="1">Uncharacterized protein</fullName>
    </submittedName>
</protein>
<dbReference type="EMBL" id="LVYD01000024">
    <property type="protein sequence ID" value="OQP65339.1"/>
    <property type="molecule type" value="Genomic_DNA"/>
</dbReference>
<keyword evidence="2" id="KW-1185">Reference proteome</keyword>
<dbReference type="STRING" id="1703345.A3860_16870"/>
<accession>A0A1V9G3W8</accession>
<organism evidence="1 2">
    <name type="scientific">Niastella vici</name>
    <dbReference type="NCBI Taxonomy" id="1703345"/>
    <lineage>
        <taxon>Bacteria</taxon>
        <taxon>Pseudomonadati</taxon>
        <taxon>Bacteroidota</taxon>
        <taxon>Chitinophagia</taxon>
        <taxon>Chitinophagales</taxon>
        <taxon>Chitinophagaceae</taxon>
        <taxon>Niastella</taxon>
    </lineage>
</organism>
<dbReference type="Proteomes" id="UP000192796">
    <property type="component" value="Unassembled WGS sequence"/>
</dbReference>
<evidence type="ECO:0000313" key="2">
    <source>
        <dbReference type="Proteomes" id="UP000192796"/>
    </source>
</evidence>
<comment type="caution">
    <text evidence="1">The sequence shown here is derived from an EMBL/GenBank/DDBJ whole genome shotgun (WGS) entry which is preliminary data.</text>
</comment>